<evidence type="ECO:0000256" key="2">
    <source>
        <dbReference type="SAM" id="Phobius"/>
    </source>
</evidence>
<feature type="transmembrane region" description="Helical" evidence="2">
    <location>
        <begin position="184"/>
        <end position="201"/>
    </location>
</feature>
<keyword evidence="2" id="KW-0812">Transmembrane</keyword>
<dbReference type="InterPro" id="IPR019099">
    <property type="entry name" value="Uncharacterised_PGPGW_TM"/>
</dbReference>
<sequence length="269" mass="29038">MQELVEYLIDLDGLDNDQQDAIGRAVLGAMAPVAARFQIDIPGARPGDPEDMLNAGEVLRVAAGKTSEKDRAYATSGWLDATDPALWEAMVTFMPWSYDGDVWNGDGRQIVGLHDGEVTYVALNDEQLSVLSEIVGPGRLLPWAQVRSERRAARRAWLRRNPVLVGGWLAIIVGILLVPLPGPGLPVMLAGLAVVAGASITSKARRRRASTADRHLPPGDCSGCGHPWSEHRGSGNDRRGMCGECAYEFEHDQRATEAPGCRLSIPAAR</sequence>
<reference evidence="4" key="1">
    <citation type="journal article" date="2019" name="Int. J. Syst. Evol. Microbiol.">
        <title>The Global Catalogue of Microorganisms (GCM) 10K type strain sequencing project: providing services to taxonomists for standard genome sequencing and annotation.</title>
        <authorList>
            <consortium name="The Broad Institute Genomics Platform"/>
            <consortium name="The Broad Institute Genome Sequencing Center for Infectious Disease"/>
            <person name="Wu L."/>
            <person name="Ma J."/>
        </authorList>
    </citation>
    <scope>NUCLEOTIDE SEQUENCE [LARGE SCALE GENOMIC DNA]</scope>
    <source>
        <strain evidence="4">KACC 14249</strain>
    </source>
</reference>
<keyword evidence="2" id="KW-1133">Transmembrane helix</keyword>
<evidence type="ECO:0000313" key="4">
    <source>
        <dbReference type="Proteomes" id="UP001596189"/>
    </source>
</evidence>
<name>A0ABW1JCJ4_9ACTN</name>
<dbReference type="Pfam" id="PF09656">
    <property type="entry name" value="PGPGW"/>
    <property type="match status" value="1"/>
</dbReference>
<keyword evidence="4" id="KW-1185">Reference proteome</keyword>
<protein>
    <submittedName>
        <fullName evidence="3">PGPGW domain-containing protein</fullName>
    </submittedName>
</protein>
<feature type="region of interest" description="Disordered" evidence="1">
    <location>
        <begin position="206"/>
        <end position="235"/>
    </location>
</feature>
<comment type="caution">
    <text evidence="3">The sequence shown here is derived from an EMBL/GenBank/DDBJ whole genome shotgun (WGS) entry which is preliminary data.</text>
</comment>
<evidence type="ECO:0000313" key="3">
    <source>
        <dbReference type="EMBL" id="MFC6006981.1"/>
    </source>
</evidence>
<dbReference type="EMBL" id="JBHSRD010000003">
    <property type="protein sequence ID" value="MFC6006981.1"/>
    <property type="molecule type" value="Genomic_DNA"/>
</dbReference>
<feature type="transmembrane region" description="Helical" evidence="2">
    <location>
        <begin position="157"/>
        <end position="178"/>
    </location>
</feature>
<accession>A0ABW1JCJ4</accession>
<dbReference type="RefSeq" id="WP_345718443.1">
    <property type="nucleotide sequence ID" value="NZ_BAABFP010000008.1"/>
</dbReference>
<gene>
    <name evidence="3" type="ORF">ACFQDO_07540</name>
</gene>
<evidence type="ECO:0000256" key="1">
    <source>
        <dbReference type="SAM" id="MobiDB-lite"/>
    </source>
</evidence>
<dbReference type="Proteomes" id="UP001596189">
    <property type="component" value="Unassembled WGS sequence"/>
</dbReference>
<organism evidence="3 4">
    <name type="scientific">Angustibacter luteus</name>
    <dbReference type="NCBI Taxonomy" id="658456"/>
    <lineage>
        <taxon>Bacteria</taxon>
        <taxon>Bacillati</taxon>
        <taxon>Actinomycetota</taxon>
        <taxon>Actinomycetes</taxon>
        <taxon>Kineosporiales</taxon>
        <taxon>Kineosporiaceae</taxon>
    </lineage>
</organism>
<keyword evidence="2" id="KW-0472">Membrane</keyword>
<proteinExistence type="predicted"/>